<evidence type="ECO:0000313" key="2">
    <source>
        <dbReference type="EMBL" id="MDP9826915.1"/>
    </source>
</evidence>
<dbReference type="EMBL" id="JAUSQZ010000001">
    <property type="protein sequence ID" value="MDP9826915.1"/>
    <property type="molecule type" value="Genomic_DNA"/>
</dbReference>
<dbReference type="Proteomes" id="UP001235712">
    <property type="component" value="Unassembled WGS sequence"/>
</dbReference>
<dbReference type="InterPro" id="IPR036291">
    <property type="entry name" value="NAD(P)-bd_dom_sf"/>
</dbReference>
<accession>A0ABT9P2K3</accession>
<organism evidence="2 3">
    <name type="scientific">Kineosporia succinea</name>
    <dbReference type="NCBI Taxonomy" id="84632"/>
    <lineage>
        <taxon>Bacteria</taxon>
        <taxon>Bacillati</taxon>
        <taxon>Actinomycetota</taxon>
        <taxon>Actinomycetes</taxon>
        <taxon>Kineosporiales</taxon>
        <taxon>Kineosporiaceae</taxon>
        <taxon>Kineosporia</taxon>
    </lineage>
</organism>
<keyword evidence="3" id="KW-1185">Reference proteome</keyword>
<dbReference type="InterPro" id="IPR016040">
    <property type="entry name" value="NAD(P)-bd_dom"/>
</dbReference>
<evidence type="ECO:0000313" key="3">
    <source>
        <dbReference type="Proteomes" id="UP001235712"/>
    </source>
</evidence>
<name>A0ABT9P2K3_9ACTN</name>
<dbReference type="Pfam" id="PF13460">
    <property type="entry name" value="NAD_binding_10"/>
    <property type="match status" value="1"/>
</dbReference>
<gene>
    <name evidence="2" type="ORF">J2S57_002664</name>
</gene>
<evidence type="ECO:0000259" key="1">
    <source>
        <dbReference type="Pfam" id="PF13460"/>
    </source>
</evidence>
<sequence length="242" mass="25512">MAGGTGAVGRHVVDVLRERGHEAVVLARSAGVDLVTGRDLDLGGVDAVVDVTSVSTQKQAEAESFFGAVTGHLLEAGKASGVGHHVVLSIVGIDDAPTGYYRGKVLQERLVEEGGVPWTILRATQFHEFAAQILAALRVGPLHPVPVMRNEPVAAREVAEHLADRVEKGPAGRVPDLGGPREERMADMARAYLRHTGRRGFVLPVPVPGAGGRAMRDGTLVTGAGAVHGRQTYAEWLAAQPR</sequence>
<protein>
    <submittedName>
        <fullName evidence="2">Uncharacterized protein YbjT (DUF2867 family)</fullName>
    </submittedName>
</protein>
<dbReference type="InterPro" id="IPR051207">
    <property type="entry name" value="ComplexI_NDUFA9_subunit"/>
</dbReference>
<proteinExistence type="predicted"/>
<dbReference type="PANTHER" id="PTHR12126">
    <property type="entry name" value="NADH-UBIQUINONE OXIDOREDUCTASE 39 KDA SUBUNIT-RELATED"/>
    <property type="match status" value="1"/>
</dbReference>
<feature type="domain" description="NAD(P)-binding" evidence="1">
    <location>
        <begin position="43"/>
        <end position="129"/>
    </location>
</feature>
<comment type="caution">
    <text evidence="2">The sequence shown here is derived from an EMBL/GenBank/DDBJ whole genome shotgun (WGS) entry which is preliminary data.</text>
</comment>
<reference evidence="2 3" key="1">
    <citation type="submission" date="2023-07" db="EMBL/GenBank/DDBJ databases">
        <title>Sequencing the genomes of 1000 actinobacteria strains.</title>
        <authorList>
            <person name="Klenk H.-P."/>
        </authorList>
    </citation>
    <scope>NUCLEOTIDE SEQUENCE [LARGE SCALE GENOMIC DNA]</scope>
    <source>
        <strain evidence="2 3">DSM 44388</strain>
    </source>
</reference>
<dbReference type="SUPFAM" id="SSF51735">
    <property type="entry name" value="NAD(P)-binding Rossmann-fold domains"/>
    <property type="match status" value="1"/>
</dbReference>
<dbReference type="PANTHER" id="PTHR12126:SF11">
    <property type="entry name" value="NADH DEHYDROGENASE [UBIQUINONE] 1 ALPHA SUBCOMPLEX SUBUNIT 9, MITOCHONDRIAL"/>
    <property type="match status" value="1"/>
</dbReference>
<dbReference type="Gene3D" id="3.40.50.720">
    <property type="entry name" value="NAD(P)-binding Rossmann-like Domain"/>
    <property type="match status" value="1"/>
</dbReference>